<comment type="caution">
    <text evidence="1">The sequence shown here is derived from an EMBL/GenBank/DDBJ whole genome shotgun (WGS) entry which is preliminary data.</text>
</comment>
<gene>
    <name evidence="1" type="ORF">H5410_037373</name>
</gene>
<reference evidence="1 2" key="1">
    <citation type="submission" date="2020-09" db="EMBL/GenBank/DDBJ databases">
        <title>De no assembly of potato wild relative species, Solanum commersonii.</title>
        <authorList>
            <person name="Cho K."/>
        </authorList>
    </citation>
    <scope>NUCLEOTIDE SEQUENCE [LARGE SCALE GENOMIC DNA]</scope>
    <source>
        <strain evidence="1">LZ3.2</strain>
        <tissue evidence="1">Leaf</tissue>
    </source>
</reference>
<keyword evidence="2" id="KW-1185">Reference proteome</keyword>
<organism evidence="1 2">
    <name type="scientific">Solanum commersonii</name>
    <name type="common">Commerson's wild potato</name>
    <name type="synonym">Commerson's nightshade</name>
    <dbReference type="NCBI Taxonomy" id="4109"/>
    <lineage>
        <taxon>Eukaryota</taxon>
        <taxon>Viridiplantae</taxon>
        <taxon>Streptophyta</taxon>
        <taxon>Embryophyta</taxon>
        <taxon>Tracheophyta</taxon>
        <taxon>Spermatophyta</taxon>
        <taxon>Magnoliopsida</taxon>
        <taxon>eudicotyledons</taxon>
        <taxon>Gunneridae</taxon>
        <taxon>Pentapetalae</taxon>
        <taxon>asterids</taxon>
        <taxon>lamiids</taxon>
        <taxon>Solanales</taxon>
        <taxon>Solanaceae</taxon>
        <taxon>Solanoideae</taxon>
        <taxon>Solaneae</taxon>
        <taxon>Solanum</taxon>
    </lineage>
</organism>
<dbReference type="EMBL" id="JACXVP010000007">
    <property type="protein sequence ID" value="KAG5596141.1"/>
    <property type="molecule type" value="Genomic_DNA"/>
</dbReference>
<evidence type="ECO:0000313" key="2">
    <source>
        <dbReference type="Proteomes" id="UP000824120"/>
    </source>
</evidence>
<proteinExistence type="predicted"/>
<evidence type="ECO:0000313" key="1">
    <source>
        <dbReference type="EMBL" id="KAG5596141.1"/>
    </source>
</evidence>
<sequence length="66" mass="7660">MFDPEEKEKIFRNVKSLMISSSMIKLQKLFNITLKQLENSLKEIRWGSASSGDMPLFCEIFSIPFS</sequence>
<accession>A0A9J5Y7M5</accession>
<dbReference type="AlphaFoldDB" id="A0A9J5Y7M5"/>
<protein>
    <submittedName>
        <fullName evidence="1">Uncharacterized protein</fullName>
    </submittedName>
</protein>
<dbReference type="Proteomes" id="UP000824120">
    <property type="component" value="Chromosome 7"/>
</dbReference>
<name>A0A9J5Y7M5_SOLCO</name>